<dbReference type="GeneID" id="42029926"/>
<name>X0JTC2_FUSO5</name>
<reference evidence="3" key="1">
    <citation type="submission" date="2011-11" db="EMBL/GenBank/DDBJ databases">
        <title>The Genome Sequence of Fusarium oxysporum II5.</title>
        <authorList>
            <consortium name="The Broad Institute Genome Sequencing Platform"/>
            <person name="Ma L.-J."/>
            <person name="Gale L.R."/>
            <person name="Schwartz D.C."/>
            <person name="Zhou S."/>
            <person name="Corby-Kistler H."/>
            <person name="Young S.K."/>
            <person name="Zeng Q."/>
            <person name="Gargeya S."/>
            <person name="Fitzgerald M."/>
            <person name="Haas B."/>
            <person name="Abouelleil A."/>
            <person name="Alvarado L."/>
            <person name="Arachchi H.M."/>
            <person name="Berlin A."/>
            <person name="Brown A."/>
            <person name="Chapman S.B."/>
            <person name="Chen Z."/>
            <person name="Dunbar C."/>
            <person name="Freedman E."/>
            <person name="Gearin G."/>
            <person name="Goldberg J."/>
            <person name="Griggs A."/>
            <person name="Gujja S."/>
            <person name="Heiman D."/>
            <person name="Howarth C."/>
            <person name="Larson L."/>
            <person name="Lui A."/>
            <person name="MacDonald P.J.P."/>
            <person name="Montmayeur A."/>
            <person name="Murphy C."/>
            <person name="Neiman D."/>
            <person name="Pearson M."/>
            <person name="Priest M."/>
            <person name="Roberts A."/>
            <person name="Saif S."/>
            <person name="Shea T."/>
            <person name="Shenoy N."/>
            <person name="Sisk P."/>
            <person name="Stolte C."/>
            <person name="Sykes S."/>
            <person name="Wortman J."/>
            <person name="Nusbaum C."/>
            <person name="Birren B."/>
        </authorList>
    </citation>
    <scope>NUCLEOTIDE SEQUENCE [LARGE SCALE GENOMIC DNA]</scope>
    <source>
        <strain evidence="3">54006</strain>
    </source>
</reference>
<dbReference type="AlphaFoldDB" id="X0JTC2"/>
<organism evidence="3">
    <name type="scientific">Fusarium odoratissimum (strain NRRL 54006)</name>
    <dbReference type="NCBI Taxonomy" id="1089451"/>
    <lineage>
        <taxon>Eukaryota</taxon>
        <taxon>Fungi</taxon>
        <taxon>Dikarya</taxon>
        <taxon>Ascomycota</taxon>
        <taxon>Pezizomycotina</taxon>
        <taxon>Sordariomycetes</taxon>
        <taxon>Hypocreomycetidae</taxon>
        <taxon>Hypocreales</taxon>
        <taxon>Nectriaceae</taxon>
        <taxon>Fusarium</taxon>
        <taxon>Fusarium oxysporum species complex</taxon>
        <taxon>Fusarium oxysporum f. sp. cubense (strain race 4)</taxon>
    </lineage>
</organism>
<evidence type="ECO:0000256" key="1">
    <source>
        <dbReference type="SAM" id="Coils"/>
    </source>
</evidence>
<gene>
    <name evidence="3" type="ORF">FOIG_04751</name>
</gene>
<proteinExistence type="predicted"/>
<protein>
    <submittedName>
        <fullName evidence="3">Uncharacterized protein</fullName>
    </submittedName>
</protein>
<evidence type="ECO:0000313" key="3">
    <source>
        <dbReference type="EMBL" id="EXM04539.1"/>
    </source>
</evidence>
<feature type="compositionally biased region" description="Polar residues" evidence="2">
    <location>
        <begin position="1"/>
        <end position="12"/>
    </location>
</feature>
<reference evidence="3" key="2">
    <citation type="submission" date="2012-05" db="EMBL/GenBank/DDBJ databases">
        <title>The Genome Annotation of Fusarium oxysporum II5.</title>
        <authorList>
            <consortium name="The Broad Institute Genomics Platform"/>
            <person name="Ma L.-J."/>
            <person name="Corby-Kistler H."/>
            <person name="Broz K."/>
            <person name="Gale L.R."/>
            <person name="Jonkers W."/>
            <person name="O'Donnell K."/>
            <person name="Ploetz R."/>
            <person name="Steinberg C."/>
            <person name="Schwartz D.C."/>
            <person name="VanEtten H."/>
            <person name="Zhou S."/>
            <person name="Young S.K."/>
            <person name="Zeng Q."/>
            <person name="Gargeya S."/>
            <person name="Fitzgerald M."/>
            <person name="Abouelleil A."/>
            <person name="Alvarado L."/>
            <person name="Chapman S.B."/>
            <person name="Gainer-Dewar J."/>
            <person name="Goldberg J."/>
            <person name="Griggs A."/>
            <person name="Gujja S."/>
            <person name="Hansen M."/>
            <person name="Howarth C."/>
            <person name="Imamovic A."/>
            <person name="Ireland A."/>
            <person name="Larimer J."/>
            <person name="McCowan C."/>
            <person name="Murphy C."/>
            <person name="Pearson M."/>
            <person name="Poon T.W."/>
            <person name="Priest M."/>
            <person name="Roberts A."/>
            <person name="Saif S."/>
            <person name="Shea T."/>
            <person name="Sykes S."/>
            <person name="Wortman J."/>
            <person name="Nusbaum C."/>
            <person name="Birren B."/>
        </authorList>
    </citation>
    <scope>NUCLEOTIDE SEQUENCE</scope>
    <source>
        <strain evidence="3">54006</strain>
    </source>
</reference>
<dbReference type="EMBL" id="JH658277">
    <property type="protein sequence ID" value="EXM04539.1"/>
    <property type="molecule type" value="Genomic_DNA"/>
</dbReference>
<dbReference type="HOGENOM" id="CLU_2171183_0_0_1"/>
<sequence length="110" mass="12729">MSMQQSSGTPNVGQQSQMSSSNGQRAEDTIRECEMQFEAALSKLRQSRSEAIITGKKLAYYETSFNNLQKVFRAMKKEKEEQEKELNDLKQAYGELLVEYRRVQLQNQAR</sequence>
<keyword evidence="1" id="KW-0175">Coiled coil</keyword>
<evidence type="ECO:0000256" key="2">
    <source>
        <dbReference type="SAM" id="MobiDB-lite"/>
    </source>
</evidence>
<feature type="compositionally biased region" description="Low complexity" evidence="2">
    <location>
        <begin position="13"/>
        <end position="24"/>
    </location>
</feature>
<dbReference type="Proteomes" id="UP000030685">
    <property type="component" value="Unassembled WGS sequence"/>
</dbReference>
<feature type="region of interest" description="Disordered" evidence="2">
    <location>
        <begin position="1"/>
        <end position="29"/>
    </location>
</feature>
<accession>X0JTC2</accession>
<dbReference type="VEuPathDB" id="FungiDB:FOIG_04751"/>
<feature type="coiled-coil region" evidence="1">
    <location>
        <begin position="65"/>
        <end position="106"/>
    </location>
</feature>
<dbReference type="RefSeq" id="XP_031066628.1">
    <property type="nucleotide sequence ID" value="XM_031203049.1"/>
</dbReference>